<dbReference type="PANTHER" id="PTHR10445:SF0">
    <property type="entry name" value="GENERAL TRANSCRIPTION FACTOR IIF SUBUNIT 2"/>
    <property type="match status" value="1"/>
</dbReference>
<dbReference type="EMBL" id="IACF01000822">
    <property type="protein sequence ID" value="LAB66572.1"/>
    <property type="molecule type" value="mRNA"/>
</dbReference>
<proteinExistence type="evidence at transcript level"/>
<dbReference type="Pfam" id="PF02270">
    <property type="entry name" value="TFIIF_beta"/>
    <property type="match status" value="1"/>
</dbReference>
<sequence>MSAHAEREMDVTNAGRGIWLVKVPKFMRDAWSKKDTDAEVGRLTISKIPGQKTTSISFSLNEQYCTAHALPKEHKFISHDLKQSLGVFSLPIAPDSDVVMTAIEATALASSNVALEGQVIQKFECQPLMDERYLKLKLETKKKAETPARKAIPIDRPASVYKPKTSHPHKMAIEKQKESEGKKAREDKDKVLEMLFAAFEKHQYYNIKDLQKLTKQPITYLKEILKEVCDYNVKNPHKNTWELKREYRHYKEDKPAAAAAADDSD</sequence>
<evidence type="ECO:0000256" key="2">
    <source>
        <dbReference type="ARBA" id="ARBA00009543"/>
    </source>
</evidence>
<keyword evidence="5" id="KW-0238">DNA-binding</keyword>
<dbReference type="InterPro" id="IPR036390">
    <property type="entry name" value="WH_DNA-bd_sf"/>
</dbReference>
<accession>A0A2P2HXT2</accession>
<organism evidence="12">
    <name type="scientific">Hirondellea gigas</name>
    <dbReference type="NCBI Taxonomy" id="1518452"/>
    <lineage>
        <taxon>Eukaryota</taxon>
        <taxon>Metazoa</taxon>
        <taxon>Ecdysozoa</taxon>
        <taxon>Arthropoda</taxon>
        <taxon>Crustacea</taxon>
        <taxon>Multicrustacea</taxon>
        <taxon>Malacostraca</taxon>
        <taxon>Eumalacostraca</taxon>
        <taxon>Peracarida</taxon>
        <taxon>Amphipoda</taxon>
        <taxon>Amphilochidea</taxon>
        <taxon>Lysianassida</taxon>
        <taxon>Lysianassidira</taxon>
        <taxon>Lysianassoidea</taxon>
        <taxon>Lysianassidae</taxon>
        <taxon>Hirondellea</taxon>
    </lineage>
</organism>
<dbReference type="Gene3D" id="1.10.10.10">
    <property type="entry name" value="Winged helix-like DNA-binding domain superfamily/Winged helix DNA-binding domain"/>
    <property type="match status" value="1"/>
</dbReference>
<comment type="similarity">
    <text evidence="2">Belongs to the TFIIF beta subunit family.</text>
</comment>
<reference evidence="12" key="2">
    <citation type="journal article" date="2018" name="Biosci. Biotechnol. Biochem.">
        <title>Polysaccharide hydrolase of the hadal zone amphipods Hirondellea gigas.</title>
        <authorList>
            <person name="Kobayashi H."/>
            <person name="Nagahama T."/>
            <person name="Arai W."/>
            <person name="Sasagawa Y."/>
            <person name="Umeda M."/>
            <person name="Hayashi T."/>
            <person name="Nikaido I."/>
            <person name="Watanabe H."/>
            <person name="Oguri K."/>
            <person name="Kitazato H."/>
            <person name="Fujioka K."/>
            <person name="Kido Y."/>
            <person name="Takami H."/>
        </authorList>
    </citation>
    <scope>NUCLEOTIDE SEQUENCE</scope>
    <source>
        <tissue evidence="12">Whole body</tissue>
    </source>
</reference>
<dbReference type="InterPro" id="IPR036388">
    <property type="entry name" value="WH-like_DNA-bd_sf"/>
</dbReference>
<evidence type="ECO:0000259" key="11">
    <source>
        <dbReference type="Pfam" id="PF17683"/>
    </source>
</evidence>
<reference evidence="13" key="1">
    <citation type="submission" date="2017-11" db="EMBL/GenBank/DDBJ databases">
        <title>The sensing device of the deep-sea amphipod.</title>
        <authorList>
            <person name="Kobayashi H."/>
            <person name="Nagahama T."/>
            <person name="Arai W."/>
            <person name="Sasagawa Y."/>
            <person name="Umeda M."/>
            <person name="Hayashi T."/>
            <person name="Nikaido I."/>
            <person name="Watanabe H."/>
            <person name="Oguri K."/>
            <person name="Kitazato H."/>
            <person name="Fujioka K."/>
            <person name="Kido Y."/>
            <person name="Takami H."/>
        </authorList>
    </citation>
    <scope>NUCLEOTIDE SEQUENCE</scope>
    <source>
        <tissue evidence="13">Whole body</tissue>
    </source>
</reference>
<keyword evidence="7" id="KW-0539">Nucleus</keyword>
<dbReference type="GO" id="GO:0006367">
    <property type="term" value="P:transcription initiation at RNA polymerase II promoter"/>
    <property type="evidence" value="ECO:0007669"/>
    <property type="project" value="InterPro"/>
</dbReference>
<evidence type="ECO:0000313" key="13">
    <source>
        <dbReference type="EMBL" id="LAC20333.1"/>
    </source>
</evidence>
<evidence type="ECO:0000256" key="5">
    <source>
        <dbReference type="ARBA" id="ARBA00023125"/>
    </source>
</evidence>
<feature type="region of interest" description="Disordered" evidence="9">
    <location>
        <begin position="159"/>
        <end position="185"/>
    </location>
</feature>
<dbReference type="PANTHER" id="PTHR10445">
    <property type="entry name" value="GENERAL TRANSCRIPTION FACTOR IIF SUBUNIT 2"/>
    <property type="match status" value="1"/>
</dbReference>
<evidence type="ECO:0000256" key="4">
    <source>
        <dbReference type="ARBA" id="ARBA00023015"/>
    </source>
</evidence>
<dbReference type="SUPFAM" id="SSF46785">
    <property type="entry name" value="Winged helix' DNA-binding domain"/>
    <property type="match status" value="1"/>
</dbReference>
<comment type="subcellular location">
    <subcellularLocation>
        <location evidence="1">Nucleus</location>
    </subcellularLocation>
</comment>
<evidence type="ECO:0000256" key="9">
    <source>
        <dbReference type="SAM" id="MobiDB-lite"/>
    </source>
</evidence>
<dbReference type="Pfam" id="PF17683">
    <property type="entry name" value="TFIIF_beta_N"/>
    <property type="match status" value="1"/>
</dbReference>
<evidence type="ECO:0000256" key="3">
    <source>
        <dbReference type="ARBA" id="ARBA00020815"/>
    </source>
</evidence>
<feature type="domain" description="TFIIF beta subunit HTH" evidence="10">
    <location>
        <begin position="184"/>
        <end position="248"/>
    </location>
</feature>
<dbReference type="SUPFAM" id="SSF50916">
    <property type="entry name" value="Rap30/74 interaction domains"/>
    <property type="match status" value="1"/>
</dbReference>
<dbReference type="InterPro" id="IPR011039">
    <property type="entry name" value="TFIIF_interaction"/>
</dbReference>
<evidence type="ECO:0000256" key="8">
    <source>
        <dbReference type="ARBA" id="ARBA00033388"/>
    </source>
</evidence>
<dbReference type="GO" id="GO:0003677">
    <property type="term" value="F:DNA binding"/>
    <property type="evidence" value="ECO:0007669"/>
    <property type="project" value="UniProtKB-KW"/>
</dbReference>
<protein>
    <recommendedName>
        <fullName evidence="3">General transcription factor IIF subunit 2</fullName>
    </recommendedName>
    <alternativeName>
        <fullName evidence="8">Transcription initiation factor IIF subunit beta</fullName>
    </alternativeName>
</protein>
<evidence type="ECO:0000313" key="12">
    <source>
        <dbReference type="EMBL" id="LAB66572.1"/>
    </source>
</evidence>
<keyword evidence="6" id="KW-0804">Transcription</keyword>
<evidence type="ECO:0000256" key="6">
    <source>
        <dbReference type="ARBA" id="ARBA00023163"/>
    </source>
</evidence>
<evidence type="ECO:0000256" key="1">
    <source>
        <dbReference type="ARBA" id="ARBA00004123"/>
    </source>
</evidence>
<dbReference type="CDD" id="cd07980">
    <property type="entry name" value="TFIIF_beta"/>
    <property type="match status" value="1"/>
</dbReference>
<dbReference type="EMBL" id="IACT01000963">
    <property type="protein sequence ID" value="LAC20333.1"/>
    <property type="molecule type" value="mRNA"/>
</dbReference>
<dbReference type="AlphaFoldDB" id="A0A2P2HXT2"/>
<dbReference type="InterPro" id="IPR003196">
    <property type="entry name" value="TFIIF_beta"/>
</dbReference>
<feature type="compositionally biased region" description="Basic and acidic residues" evidence="9">
    <location>
        <begin position="171"/>
        <end position="185"/>
    </location>
</feature>
<feature type="domain" description="TFIIF beta subunit N-terminal" evidence="11">
    <location>
        <begin position="16"/>
        <end position="131"/>
    </location>
</feature>
<name>A0A2P2HXT2_9CRUS</name>
<dbReference type="FunFam" id="1.10.10.10:FF:000035">
    <property type="entry name" value="General transcription factor IIF subunit 2"/>
    <property type="match status" value="1"/>
</dbReference>
<dbReference type="InterPro" id="IPR040504">
    <property type="entry name" value="TFIIF_beta_N"/>
</dbReference>
<keyword evidence="4" id="KW-0805">Transcription regulation</keyword>
<evidence type="ECO:0000256" key="7">
    <source>
        <dbReference type="ARBA" id="ARBA00023242"/>
    </source>
</evidence>
<dbReference type="GO" id="GO:0006368">
    <property type="term" value="P:transcription elongation by RNA polymerase II"/>
    <property type="evidence" value="ECO:0007669"/>
    <property type="project" value="UniProtKB-ARBA"/>
</dbReference>
<evidence type="ECO:0000259" key="10">
    <source>
        <dbReference type="Pfam" id="PF02270"/>
    </source>
</evidence>
<dbReference type="InterPro" id="IPR040450">
    <property type="entry name" value="TFIIF_beta_HTH"/>
</dbReference>
<dbReference type="GO" id="GO:0005674">
    <property type="term" value="C:transcription factor TFIIF complex"/>
    <property type="evidence" value="ECO:0007669"/>
    <property type="project" value="InterPro"/>
</dbReference>